<comment type="subcellular location">
    <subcellularLocation>
        <location evidence="1">Cell membrane</location>
        <topology evidence="1">Multi-pass membrane protein</topology>
    </subcellularLocation>
</comment>
<organism evidence="9 10">
    <name type="scientific">Thiovibrio frasassiensis</name>
    <dbReference type="NCBI Taxonomy" id="2984131"/>
    <lineage>
        <taxon>Bacteria</taxon>
        <taxon>Pseudomonadati</taxon>
        <taxon>Thermodesulfobacteriota</taxon>
        <taxon>Desulfobulbia</taxon>
        <taxon>Desulfobulbales</taxon>
        <taxon>Thiovibrionaceae</taxon>
        <taxon>Thiovibrio</taxon>
    </lineage>
</organism>
<dbReference type="GO" id="GO:0005886">
    <property type="term" value="C:plasma membrane"/>
    <property type="evidence" value="ECO:0007669"/>
    <property type="project" value="UniProtKB-SubCell"/>
</dbReference>
<dbReference type="Proteomes" id="UP001154240">
    <property type="component" value="Unassembled WGS sequence"/>
</dbReference>
<protein>
    <submittedName>
        <fullName evidence="9">Glycosyltransferase family 4 protein</fullName>
    </submittedName>
</protein>
<evidence type="ECO:0000256" key="5">
    <source>
        <dbReference type="ARBA" id="ARBA00022989"/>
    </source>
</evidence>
<dbReference type="CDD" id="cd06854">
    <property type="entry name" value="GT_WbpL_WbcO_like"/>
    <property type="match status" value="1"/>
</dbReference>
<evidence type="ECO:0000256" key="4">
    <source>
        <dbReference type="ARBA" id="ARBA00022692"/>
    </source>
</evidence>
<dbReference type="InterPro" id="IPR000715">
    <property type="entry name" value="Glycosyl_transferase_4"/>
</dbReference>
<feature type="transmembrane region" description="Helical" evidence="8">
    <location>
        <begin position="132"/>
        <end position="151"/>
    </location>
</feature>
<feature type="transmembrane region" description="Helical" evidence="8">
    <location>
        <begin position="6"/>
        <end position="30"/>
    </location>
</feature>
<dbReference type="GO" id="GO:0016780">
    <property type="term" value="F:phosphotransferase activity, for other substituted phosphate groups"/>
    <property type="evidence" value="ECO:0007669"/>
    <property type="project" value="InterPro"/>
</dbReference>
<evidence type="ECO:0000256" key="1">
    <source>
        <dbReference type="ARBA" id="ARBA00004651"/>
    </source>
</evidence>
<dbReference type="GO" id="GO:0044038">
    <property type="term" value="P:cell wall macromolecule biosynthetic process"/>
    <property type="evidence" value="ECO:0007669"/>
    <property type="project" value="TreeGrafter"/>
</dbReference>
<keyword evidence="3" id="KW-0808">Transferase</keyword>
<evidence type="ECO:0000256" key="3">
    <source>
        <dbReference type="ARBA" id="ARBA00022679"/>
    </source>
</evidence>
<keyword evidence="7" id="KW-0460">Magnesium</keyword>
<comment type="caution">
    <text evidence="9">The sequence shown here is derived from an EMBL/GenBank/DDBJ whole genome shotgun (WGS) entry which is preliminary data.</text>
</comment>
<feature type="transmembrane region" description="Helical" evidence="8">
    <location>
        <begin position="291"/>
        <end position="315"/>
    </location>
</feature>
<feature type="transmembrane region" description="Helical" evidence="8">
    <location>
        <begin position="321"/>
        <end position="339"/>
    </location>
</feature>
<evidence type="ECO:0000256" key="8">
    <source>
        <dbReference type="SAM" id="Phobius"/>
    </source>
</evidence>
<sequence length="348" mass="37892">MPVLLNYWMIFPLVAVVSLLLTGVIRRYALSRNLLDIPNNRSSHAVPTPRAGGLAIVLTFFPGLLALWMIGSLPTKVLFALFGAGSLVTWIGFLDDRRHIPPKWRLGAHFLGAAWGIFWLGDLPPLSVFGHLVHLGWAGYLLAAVYLVWVLNLYNFMDGIDGIAGIEAITVCLGGGIVSALFAPASQEWLVPALLLSAVAGFLCWNFPPAKIFMGDSGSGFLGLTLGLLSIQASQVNPELFWCWLILLGVFIVDATTTLLRRAIRGKAIYEAHCSHAYQHASRRFDAHRPVSVVVGMINLFWLLPVALLVTFGSLPGSTGLLIAYSPLIFCAFLFKAGLEVRQKNISA</sequence>
<evidence type="ECO:0000313" key="10">
    <source>
        <dbReference type="Proteomes" id="UP001154240"/>
    </source>
</evidence>
<keyword evidence="2" id="KW-1003">Cell membrane</keyword>
<dbReference type="GO" id="GO:0046872">
    <property type="term" value="F:metal ion binding"/>
    <property type="evidence" value="ECO:0007669"/>
    <property type="project" value="UniProtKB-KW"/>
</dbReference>
<feature type="transmembrane region" description="Helical" evidence="8">
    <location>
        <begin position="77"/>
        <end position="94"/>
    </location>
</feature>
<dbReference type="Pfam" id="PF00953">
    <property type="entry name" value="Glycos_transf_4"/>
    <property type="match status" value="1"/>
</dbReference>
<keyword evidence="10" id="KW-1185">Reference proteome</keyword>
<keyword evidence="7" id="KW-0479">Metal-binding</keyword>
<gene>
    <name evidence="9" type="ORF">OLX77_07865</name>
</gene>
<keyword evidence="5 8" id="KW-1133">Transmembrane helix</keyword>
<dbReference type="PANTHER" id="PTHR22926:SF3">
    <property type="entry name" value="UNDECAPRENYL-PHOSPHATE ALPHA-N-ACETYLGLUCOSAMINYL 1-PHOSPHATE TRANSFERASE"/>
    <property type="match status" value="1"/>
</dbReference>
<dbReference type="GO" id="GO:0071555">
    <property type="term" value="P:cell wall organization"/>
    <property type="evidence" value="ECO:0007669"/>
    <property type="project" value="TreeGrafter"/>
</dbReference>
<comment type="cofactor">
    <cofactor evidence="7">
        <name>Mg(2+)</name>
        <dbReference type="ChEBI" id="CHEBI:18420"/>
    </cofactor>
</comment>
<evidence type="ECO:0000256" key="7">
    <source>
        <dbReference type="PIRSR" id="PIRSR600715-1"/>
    </source>
</evidence>
<feature type="transmembrane region" description="Helical" evidence="8">
    <location>
        <begin position="106"/>
        <end position="126"/>
    </location>
</feature>
<reference evidence="9" key="2">
    <citation type="submission" date="2022-10" db="EMBL/GenBank/DDBJ databases">
        <authorList>
            <person name="Aronson H.S."/>
        </authorList>
    </citation>
    <scope>NUCLEOTIDE SEQUENCE</scope>
    <source>
        <strain evidence="9">RS19-109</strain>
    </source>
</reference>
<accession>A0A9X4MIB7</accession>
<feature type="transmembrane region" description="Helical" evidence="8">
    <location>
        <begin position="219"/>
        <end position="235"/>
    </location>
</feature>
<feature type="transmembrane region" description="Helical" evidence="8">
    <location>
        <begin position="189"/>
        <end position="207"/>
    </location>
</feature>
<reference evidence="9" key="1">
    <citation type="journal article" date="2022" name="bioRxiv">
        <title>Thiovibrio frasassiensisgen. nov., sp. nov., an autotrophic, elemental sulfur disproportionating bacterium isolated from sulfidic karst sediment, and proposal of Thiovibrionaceae fam. nov.</title>
        <authorList>
            <person name="Aronson H."/>
            <person name="Thomas C."/>
            <person name="Bhattacharyya M."/>
            <person name="Eckstein S."/>
            <person name="Jensen S."/>
            <person name="Barco R."/>
            <person name="Macalady J."/>
            <person name="Amend J."/>
        </authorList>
    </citation>
    <scope>NUCLEOTIDE SEQUENCE</scope>
    <source>
        <strain evidence="9">RS19-109</strain>
    </source>
</reference>
<dbReference type="EMBL" id="JAPHEH010000001">
    <property type="protein sequence ID" value="MDG4476068.1"/>
    <property type="molecule type" value="Genomic_DNA"/>
</dbReference>
<feature type="transmembrane region" description="Helical" evidence="8">
    <location>
        <begin position="51"/>
        <end position="71"/>
    </location>
</feature>
<feature type="binding site" evidence="7">
    <location>
        <position position="216"/>
    </location>
    <ligand>
        <name>Mg(2+)</name>
        <dbReference type="ChEBI" id="CHEBI:18420"/>
    </ligand>
</feature>
<evidence type="ECO:0000256" key="2">
    <source>
        <dbReference type="ARBA" id="ARBA00022475"/>
    </source>
</evidence>
<feature type="transmembrane region" description="Helical" evidence="8">
    <location>
        <begin position="241"/>
        <end position="260"/>
    </location>
</feature>
<evidence type="ECO:0000256" key="6">
    <source>
        <dbReference type="ARBA" id="ARBA00023136"/>
    </source>
</evidence>
<proteinExistence type="predicted"/>
<dbReference type="GO" id="GO:0009103">
    <property type="term" value="P:lipopolysaccharide biosynthetic process"/>
    <property type="evidence" value="ECO:0007669"/>
    <property type="project" value="TreeGrafter"/>
</dbReference>
<dbReference type="PANTHER" id="PTHR22926">
    <property type="entry name" value="PHOSPHO-N-ACETYLMURAMOYL-PENTAPEPTIDE-TRANSFERASE"/>
    <property type="match status" value="1"/>
</dbReference>
<feature type="binding site" evidence="7">
    <location>
        <position position="155"/>
    </location>
    <ligand>
        <name>Mg(2+)</name>
        <dbReference type="ChEBI" id="CHEBI:18420"/>
    </ligand>
</feature>
<keyword evidence="6 8" id="KW-0472">Membrane</keyword>
<dbReference type="AlphaFoldDB" id="A0A9X4MIB7"/>
<name>A0A9X4MIB7_9BACT</name>
<evidence type="ECO:0000313" key="9">
    <source>
        <dbReference type="EMBL" id="MDG4476068.1"/>
    </source>
</evidence>
<dbReference type="RefSeq" id="WP_307633037.1">
    <property type="nucleotide sequence ID" value="NZ_JAPHEH010000001.1"/>
</dbReference>
<keyword evidence="4 8" id="KW-0812">Transmembrane</keyword>
<feature type="transmembrane region" description="Helical" evidence="8">
    <location>
        <begin position="163"/>
        <end position="183"/>
    </location>
</feature>